<keyword evidence="2" id="KW-1003">Cell membrane</keyword>
<dbReference type="KEGG" id="rfo:REIFOR_00850"/>
<dbReference type="AlphaFoldDB" id="A0A2K8KME5"/>
<evidence type="ECO:0000256" key="2">
    <source>
        <dbReference type="ARBA" id="ARBA00022475"/>
    </source>
</evidence>
<gene>
    <name evidence="7" type="primary">lysE</name>
    <name evidence="7" type="ORF">REIFOR_00850</name>
</gene>
<feature type="transmembrane region" description="Helical" evidence="6">
    <location>
        <begin position="105"/>
        <end position="124"/>
    </location>
</feature>
<keyword evidence="8" id="KW-1185">Reference proteome</keyword>
<protein>
    <submittedName>
        <fullName evidence="7">Lysine transporter LysE</fullName>
    </submittedName>
</protein>
<reference evidence="7 8" key="1">
    <citation type="journal article" date="2017" name="Environ. Microbiol.">
        <title>Genomic and physiological analyses of 'Reinekea forsetii' reveal a versatile opportunistic lifestyle during spring algae blooms.</title>
        <authorList>
            <person name="Avci B."/>
            <person name="Hahnke R.L."/>
            <person name="Chafee M."/>
            <person name="Fischer T."/>
            <person name="Gruber-Vodicka H."/>
            <person name="Tegetmeyer H.E."/>
            <person name="Harder J."/>
            <person name="Fuchs B.M."/>
            <person name="Amann R.I."/>
            <person name="Teeling H."/>
        </authorList>
    </citation>
    <scope>NUCLEOTIDE SEQUENCE [LARGE SCALE GENOMIC DNA]</scope>
    <source>
        <strain evidence="7 8">Hel1_31_D35</strain>
    </source>
</reference>
<evidence type="ECO:0000256" key="1">
    <source>
        <dbReference type="ARBA" id="ARBA00004651"/>
    </source>
</evidence>
<evidence type="ECO:0000256" key="5">
    <source>
        <dbReference type="ARBA" id="ARBA00023136"/>
    </source>
</evidence>
<name>A0A2K8KME5_9GAMM</name>
<accession>A0A2K8KME5</accession>
<feature type="transmembrane region" description="Helical" evidence="6">
    <location>
        <begin position="37"/>
        <end position="60"/>
    </location>
</feature>
<keyword evidence="4 6" id="KW-1133">Transmembrane helix</keyword>
<feature type="transmembrane region" description="Helical" evidence="6">
    <location>
        <begin position="144"/>
        <end position="167"/>
    </location>
</feature>
<dbReference type="GO" id="GO:0015171">
    <property type="term" value="F:amino acid transmembrane transporter activity"/>
    <property type="evidence" value="ECO:0007669"/>
    <property type="project" value="TreeGrafter"/>
</dbReference>
<dbReference type="OrthoDB" id="5638726at2"/>
<dbReference type="PANTHER" id="PTHR30086">
    <property type="entry name" value="ARGININE EXPORTER PROTEIN ARGO"/>
    <property type="match status" value="1"/>
</dbReference>
<dbReference type="Pfam" id="PF01810">
    <property type="entry name" value="LysE"/>
    <property type="match status" value="1"/>
</dbReference>
<dbReference type="RefSeq" id="WP_100256392.1">
    <property type="nucleotide sequence ID" value="NZ_CP011797.1"/>
</dbReference>
<evidence type="ECO:0000313" key="8">
    <source>
        <dbReference type="Proteomes" id="UP000229757"/>
    </source>
</evidence>
<keyword evidence="5 6" id="KW-0472">Membrane</keyword>
<evidence type="ECO:0000313" key="7">
    <source>
        <dbReference type="EMBL" id="ATX76018.1"/>
    </source>
</evidence>
<comment type="subcellular location">
    <subcellularLocation>
        <location evidence="1">Cell membrane</location>
        <topology evidence="1">Multi-pass membrane protein</topology>
    </subcellularLocation>
</comment>
<evidence type="ECO:0000256" key="3">
    <source>
        <dbReference type="ARBA" id="ARBA00022692"/>
    </source>
</evidence>
<proteinExistence type="predicted"/>
<feature type="transmembrane region" description="Helical" evidence="6">
    <location>
        <begin position="6"/>
        <end position="25"/>
    </location>
</feature>
<feature type="transmembrane region" description="Helical" evidence="6">
    <location>
        <begin position="179"/>
        <end position="197"/>
    </location>
</feature>
<feature type="transmembrane region" description="Helical" evidence="6">
    <location>
        <begin position="66"/>
        <end position="85"/>
    </location>
</feature>
<dbReference type="PANTHER" id="PTHR30086:SF20">
    <property type="entry name" value="ARGININE EXPORTER PROTEIN ARGO-RELATED"/>
    <property type="match status" value="1"/>
</dbReference>
<dbReference type="Proteomes" id="UP000229757">
    <property type="component" value="Chromosome"/>
</dbReference>
<dbReference type="EMBL" id="CP011797">
    <property type="protein sequence ID" value="ATX76018.1"/>
    <property type="molecule type" value="Genomic_DNA"/>
</dbReference>
<organism evidence="7 8">
    <name type="scientific">Reinekea forsetii</name>
    <dbReference type="NCBI Taxonomy" id="1336806"/>
    <lineage>
        <taxon>Bacteria</taxon>
        <taxon>Pseudomonadati</taxon>
        <taxon>Pseudomonadota</taxon>
        <taxon>Gammaproteobacteria</taxon>
        <taxon>Oceanospirillales</taxon>
        <taxon>Saccharospirillaceae</taxon>
        <taxon>Reinekea</taxon>
    </lineage>
</organism>
<evidence type="ECO:0000256" key="6">
    <source>
        <dbReference type="SAM" id="Phobius"/>
    </source>
</evidence>
<sequence>MIYLTGLTLALGLIVAIGSQNAWVLSMSLRGQRPWPIALVCMSVDVVLMAIGVVAFARIQAWLPGLVPWFTAMAVLLLVVLAWQAGRRAIRGQSGLTANLEQPTLGLRQAVLAALAMSLLNPHVYLDTVVLLGSLAAASQQPWLFWSGSASASILWFSALAAAGKPLSRWLSSPRRWRLFDTLMALFMAWMAVVMAFKV</sequence>
<dbReference type="GO" id="GO:0005886">
    <property type="term" value="C:plasma membrane"/>
    <property type="evidence" value="ECO:0007669"/>
    <property type="project" value="UniProtKB-SubCell"/>
</dbReference>
<keyword evidence="3 6" id="KW-0812">Transmembrane</keyword>
<dbReference type="InterPro" id="IPR001123">
    <property type="entry name" value="LeuE-type"/>
</dbReference>
<evidence type="ECO:0000256" key="4">
    <source>
        <dbReference type="ARBA" id="ARBA00022989"/>
    </source>
</evidence>